<sequence length="48" mass="5617">MNMARSFSNWRKYRQTVNELSRMNARELQDLGINRSEIKTVARAAVGF</sequence>
<feature type="domain" description="YjiS-like" evidence="1">
    <location>
        <begin position="4"/>
        <end position="38"/>
    </location>
</feature>
<reference evidence="3" key="1">
    <citation type="journal article" date="2019" name="Int. J. Syst. Evol. Microbiol.">
        <title>The Global Catalogue of Microorganisms (GCM) 10K type strain sequencing project: providing services to taxonomists for standard genome sequencing and annotation.</title>
        <authorList>
            <consortium name="The Broad Institute Genomics Platform"/>
            <consortium name="The Broad Institute Genome Sequencing Center for Infectious Disease"/>
            <person name="Wu L."/>
            <person name="Ma J."/>
        </authorList>
    </citation>
    <scope>NUCLEOTIDE SEQUENCE [LARGE SCALE GENOMIC DNA]</scope>
    <source>
        <strain evidence="3">KCTC 52677</strain>
    </source>
</reference>
<organism evidence="2 3">
    <name type="scientific">Shinella pollutisoli</name>
    <dbReference type="NCBI Taxonomy" id="2250594"/>
    <lineage>
        <taxon>Bacteria</taxon>
        <taxon>Pseudomonadati</taxon>
        <taxon>Pseudomonadota</taxon>
        <taxon>Alphaproteobacteria</taxon>
        <taxon>Hyphomicrobiales</taxon>
        <taxon>Rhizobiaceae</taxon>
        <taxon>Shinella</taxon>
    </lineage>
</organism>
<dbReference type="Pfam" id="PF06568">
    <property type="entry name" value="YjiS-like"/>
    <property type="match status" value="1"/>
</dbReference>
<protein>
    <submittedName>
        <fullName evidence="2">DUF1127 domain-containing protein</fullName>
    </submittedName>
</protein>
<evidence type="ECO:0000313" key="2">
    <source>
        <dbReference type="EMBL" id="MFC3073136.1"/>
    </source>
</evidence>
<comment type="caution">
    <text evidence="2">The sequence shown here is derived from an EMBL/GenBank/DDBJ whole genome shotgun (WGS) entry which is preliminary data.</text>
</comment>
<name>A0ABV7DDX5_9HYPH</name>
<accession>A0ABV7DDX5</accession>
<evidence type="ECO:0000313" key="3">
    <source>
        <dbReference type="Proteomes" id="UP001595377"/>
    </source>
</evidence>
<dbReference type="EMBL" id="JBHRSP010000015">
    <property type="protein sequence ID" value="MFC3073136.1"/>
    <property type="molecule type" value="Genomic_DNA"/>
</dbReference>
<dbReference type="RefSeq" id="WP_257311621.1">
    <property type="nucleotide sequence ID" value="NZ_JANFDG010000001.1"/>
</dbReference>
<gene>
    <name evidence="2" type="ORF">ACFOHH_08490</name>
</gene>
<evidence type="ECO:0000259" key="1">
    <source>
        <dbReference type="Pfam" id="PF06568"/>
    </source>
</evidence>
<dbReference type="Proteomes" id="UP001595377">
    <property type="component" value="Unassembled WGS sequence"/>
</dbReference>
<dbReference type="InterPro" id="IPR009506">
    <property type="entry name" value="YjiS-like"/>
</dbReference>
<keyword evidence="3" id="KW-1185">Reference proteome</keyword>
<proteinExistence type="predicted"/>